<evidence type="ECO:0000259" key="21">
    <source>
        <dbReference type="PROSITE" id="PS50902"/>
    </source>
</evidence>
<evidence type="ECO:0000256" key="16">
    <source>
        <dbReference type="ARBA" id="ARBA00078095"/>
    </source>
</evidence>
<dbReference type="GO" id="GO:0010181">
    <property type="term" value="F:FMN binding"/>
    <property type="evidence" value="ECO:0007669"/>
    <property type="project" value="InterPro"/>
</dbReference>
<dbReference type="GO" id="GO:0046872">
    <property type="term" value="F:metal ion binding"/>
    <property type="evidence" value="ECO:0007669"/>
    <property type="project" value="UniProtKB-KW"/>
</dbReference>
<dbReference type="EMBL" id="MTYJ01000019">
    <property type="protein sequence ID" value="OQV22133.1"/>
    <property type="molecule type" value="Genomic_DNA"/>
</dbReference>
<evidence type="ECO:0000256" key="20">
    <source>
        <dbReference type="SAM" id="Phobius"/>
    </source>
</evidence>
<evidence type="ECO:0000256" key="6">
    <source>
        <dbReference type="ARBA" id="ARBA00022485"/>
    </source>
</evidence>
<comment type="caution">
    <text evidence="23">The sequence shown here is derived from an EMBL/GenBank/DDBJ whole genome shotgun (WGS) entry which is preliminary data.</text>
</comment>
<dbReference type="GO" id="GO:0051539">
    <property type="term" value="F:4 iron, 4 sulfur cluster binding"/>
    <property type="evidence" value="ECO:0007669"/>
    <property type="project" value="UniProtKB-KW"/>
</dbReference>
<dbReference type="SFLD" id="SFLDS00029">
    <property type="entry name" value="Radical_SAM"/>
    <property type="match status" value="1"/>
</dbReference>
<feature type="compositionally biased region" description="Acidic residues" evidence="19">
    <location>
        <begin position="308"/>
        <end position="322"/>
    </location>
</feature>
<evidence type="ECO:0000313" key="24">
    <source>
        <dbReference type="Proteomes" id="UP000192578"/>
    </source>
</evidence>
<name>A0A1W0X3R9_HYPEX</name>
<evidence type="ECO:0000256" key="4">
    <source>
        <dbReference type="ARBA" id="ARBA00012821"/>
    </source>
</evidence>
<dbReference type="SUPFAM" id="SSF102114">
    <property type="entry name" value="Radical SAM enzymes"/>
    <property type="match status" value="1"/>
</dbReference>
<dbReference type="PANTHER" id="PTHR13930:SF0">
    <property type="entry name" value="S-ADENOSYL-L-METHIONINE-DEPENDENT TRNA 4-DEMETHYLWYOSINE SYNTHASE TYW1-RELATED"/>
    <property type="match status" value="1"/>
</dbReference>
<proteinExistence type="inferred from homology"/>
<keyword evidence="11" id="KW-0408">Iron</keyword>
<evidence type="ECO:0000256" key="9">
    <source>
        <dbReference type="ARBA" id="ARBA00022723"/>
    </source>
</evidence>
<reference evidence="24" key="1">
    <citation type="submission" date="2017-01" db="EMBL/GenBank/DDBJ databases">
        <title>Comparative genomics of anhydrobiosis in the tardigrade Hypsibius dujardini.</title>
        <authorList>
            <person name="Yoshida Y."/>
            <person name="Koutsovoulos G."/>
            <person name="Laetsch D."/>
            <person name="Stevens L."/>
            <person name="Kumar S."/>
            <person name="Horikawa D."/>
            <person name="Ishino K."/>
            <person name="Komine S."/>
            <person name="Tomita M."/>
            <person name="Blaxter M."/>
            <person name="Arakawa K."/>
        </authorList>
    </citation>
    <scope>NUCLEOTIDE SEQUENCE [LARGE SCALE GENOMIC DNA]</scope>
    <source>
        <strain evidence="24">Z151</strain>
    </source>
</reference>
<dbReference type="InterPro" id="IPR013785">
    <property type="entry name" value="Aldolase_TIM"/>
</dbReference>
<evidence type="ECO:0000256" key="18">
    <source>
        <dbReference type="ARBA" id="ARBA00082357"/>
    </source>
</evidence>
<dbReference type="InterPro" id="IPR001094">
    <property type="entry name" value="Flavdoxin-like"/>
</dbReference>
<dbReference type="GO" id="GO:0102521">
    <property type="term" value="F:tRNA-4-demethylwyosine synthase activity"/>
    <property type="evidence" value="ECO:0007669"/>
    <property type="project" value="UniProtKB-EC"/>
</dbReference>
<dbReference type="SUPFAM" id="SSF52218">
    <property type="entry name" value="Flavoproteins"/>
    <property type="match status" value="1"/>
</dbReference>
<dbReference type="OrthoDB" id="271553at2759"/>
<comment type="function">
    <text evidence="14">Probable component of the wybutosine biosynthesis pathway. Wybutosine is a hyper modified guanosine with a tricyclic base found at the 3'-position adjacent to the anticodon of eukaryotic phenylalanine tRNA. Catalyzes the condensation of N-methylguanine with 2 carbon atoms from pyruvate to form the tricyclic 4-demethylwyosine, an intermediate in wybutosine biosynthesis.</text>
</comment>
<comment type="pathway">
    <text evidence="2">tRNA modification; wybutosine-tRNA(Phe) biosynthesis.</text>
</comment>
<dbReference type="Gene3D" id="3.20.20.70">
    <property type="entry name" value="Aldolase class I"/>
    <property type="match status" value="1"/>
</dbReference>
<keyword evidence="6" id="KW-0004">4Fe-4S</keyword>
<dbReference type="CDD" id="cd01335">
    <property type="entry name" value="Radical_SAM"/>
    <property type="match status" value="1"/>
</dbReference>
<evidence type="ECO:0000259" key="22">
    <source>
        <dbReference type="PROSITE" id="PS51918"/>
    </source>
</evidence>
<dbReference type="Pfam" id="PF04055">
    <property type="entry name" value="Radical_SAM"/>
    <property type="match status" value="1"/>
</dbReference>
<evidence type="ECO:0000256" key="15">
    <source>
        <dbReference type="ARBA" id="ARBA00049466"/>
    </source>
</evidence>
<dbReference type="PROSITE" id="PS51918">
    <property type="entry name" value="RADICAL_SAM"/>
    <property type="match status" value="1"/>
</dbReference>
<evidence type="ECO:0000256" key="14">
    <source>
        <dbReference type="ARBA" id="ARBA00025368"/>
    </source>
</evidence>
<evidence type="ECO:0000256" key="17">
    <source>
        <dbReference type="ARBA" id="ARBA00081169"/>
    </source>
</evidence>
<dbReference type="PANTHER" id="PTHR13930">
    <property type="entry name" value="S-ADENOSYL-L-METHIONINE-DEPENDENT TRNA 4-DEMETHYLWYOSINE SYNTHASE"/>
    <property type="match status" value="1"/>
</dbReference>
<feature type="region of interest" description="Disordered" evidence="19">
    <location>
        <begin position="36"/>
        <end position="68"/>
    </location>
</feature>
<dbReference type="Pfam" id="PF00258">
    <property type="entry name" value="Flavodoxin_1"/>
    <property type="match status" value="1"/>
</dbReference>
<dbReference type="InterPro" id="IPR007197">
    <property type="entry name" value="rSAM"/>
</dbReference>
<dbReference type="PROSITE" id="PS50902">
    <property type="entry name" value="FLAVODOXIN_LIKE"/>
    <property type="match status" value="1"/>
</dbReference>
<dbReference type="SFLD" id="SFLDF00284">
    <property type="entry name" value="tRNA_wybutosine-synthesizing"/>
    <property type="match status" value="1"/>
</dbReference>
<feature type="transmembrane region" description="Helical" evidence="20">
    <location>
        <begin position="6"/>
        <end position="22"/>
    </location>
</feature>
<dbReference type="InterPro" id="IPR034556">
    <property type="entry name" value="tRNA_wybutosine-synthase"/>
</dbReference>
<protein>
    <recommendedName>
        <fullName evidence="5">S-adenosyl-L-methionine-dependent tRNA 4-demethylwyosine synthase TYW1</fullName>
        <ecNumber evidence="4">4.1.3.44</ecNumber>
    </recommendedName>
    <alternativeName>
        <fullName evidence="18">Radical S-adenosyl methionine and flavodoxin domain-containing protein 1</fullName>
    </alternativeName>
    <alternativeName>
        <fullName evidence="16">tRNA wybutosine-synthesizing protein 1 homolog</fullName>
    </alternativeName>
    <alternativeName>
        <fullName evidence="17">tRNA-yW-synthesizing protein</fullName>
    </alternativeName>
</protein>
<evidence type="ECO:0000256" key="12">
    <source>
        <dbReference type="ARBA" id="ARBA00023014"/>
    </source>
</evidence>
<keyword evidence="20" id="KW-1133">Transmembrane helix</keyword>
<organism evidence="23 24">
    <name type="scientific">Hypsibius exemplaris</name>
    <name type="common">Freshwater tardigrade</name>
    <dbReference type="NCBI Taxonomy" id="2072580"/>
    <lineage>
        <taxon>Eukaryota</taxon>
        <taxon>Metazoa</taxon>
        <taxon>Ecdysozoa</taxon>
        <taxon>Tardigrada</taxon>
        <taxon>Eutardigrada</taxon>
        <taxon>Parachela</taxon>
        <taxon>Hypsibioidea</taxon>
        <taxon>Hypsibiidae</taxon>
        <taxon>Hypsibius</taxon>
    </lineage>
</organism>
<keyword evidence="8" id="KW-0819">tRNA processing</keyword>
<evidence type="ECO:0000256" key="10">
    <source>
        <dbReference type="ARBA" id="ARBA00022741"/>
    </source>
</evidence>
<dbReference type="InterPro" id="IPR008254">
    <property type="entry name" value="Flavodoxin/NO_synth"/>
</dbReference>
<dbReference type="AlphaFoldDB" id="A0A1W0X3R9"/>
<keyword evidence="9" id="KW-0479">Metal-binding</keyword>
<dbReference type="InterPro" id="IPR023993">
    <property type="entry name" value="TYW1_archaea"/>
</dbReference>
<evidence type="ECO:0000256" key="19">
    <source>
        <dbReference type="SAM" id="MobiDB-lite"/>
    </source>
</evidence>
<feature type="domain" description="Flavodoxin-like" evidence="21">
    <location>
        <begin position="124"/>
        <end position="289"/>
    </location>
</feature>
<comment type="cofactor">
    <cofactor evidence="1">
        <name>[4Fe-4S] cluster</name>
        <dbReference type="ChEBI" id="CHEBI:49883"/>
    </cofactor>
</comment>
<dbReference type="InterPro" id="IPR058240">
    <property type="entry name" value="rSAM_sf"/>
</dbReference>
<evidence type="ECO:0000313" key="23">
    <source>
        <dbReference type="EMBL" id="OQV22133.1"/>
    </source>
</evidence>
<comment type="similarity">
    <text evidence="3">Belongs to the TYW1 family.</text>
</comment>
<keyword evidence="20" id="KW-0812">Transmembrane</keyword>
<evidence type="ECO:0000256" key="8">
    <source>
        <dbReference type="ARBA" id="ARBA00022694"/>
    </source>
</evidence>
<keyword evidence="20" id="KW-0472">Membrane</keyword>
<keyword evidence="7" id="KW-0949">S-adenosyl-L-methionine</keyword>
<dbReference type="NCBIfam" id="TIGR03972">
    <property type="entry name" value="rSAM_TYW1"/>
    <property type="match status" value="1"/>
</dbReference>
<dbReference type="Pfam" id="PF08608">
    <property type="entry name" value="Wyosine_form"/>
    <property type="match status" value="1"/>
</dbReference>
<dbReference type="Proteomes" id="UP000192578">
    <property type="component" value="Unassembled WGS sequence"/>
</dbReference>
<keyword evidence="13" id="KW-0456">Lyase</keyword>
<feature type="compositionally biased region" description="Polar residues" evidence="19">
    <location>
        <begin position="36"/>
        <end position="47"/>
    </location>
</feature>
<dbReference type="InterPro" id="IPR013917">
    <property type="entry name" value="tRNA_wybutosine-synth"/>
</dbReference>
<feature type="compositionally biased region" description="Low complexity" evidence="19">
    <location>
        <begin position="295"/>
        <end position="306"/>
    </location>
</feature>
<dbReference type="EC" id="4.1.3.44" evidence="4"/>
<feature type="compositionally biased region" description="Basic and acidic residues" evidence="19">
    <location>
        <begin position="358"/>
        <end position="373"/>
    </location>
</feature>
<feature type="region of interest" description="Disordered" evidence="19">
    <location>
        <begin position="295"/>
        <end position="344"/>
    </location>
</feature>
<sequence length="767" mass="85830">MDSTIVDYLTLFIFTIAVGYFVQKYFKRQQLTASGKNTAQSDGSTRSLAEPHDDDLPHTQEIGGGDHDAVVSGGGNACTSKKSAKIGLVSKASSVCGCAETETVSCCKTSKHQPADGVNDFSKIRIYHGGQSGTAQKFAEDLRSKLERESSVGGPARWGCDLLDLSSWDPEVFMAKLSPEVLHVFLLATWTDGEAPKSAEWFTFWLRDTDEDFRISKTHLKQMKFAVFGLGHSSYGEDNFNKVARTVHRELTSLSAHPVLPLYLGDENVSGSKHGSIRKDFEAWSSALLEKLSSMKSSKSSSGNSSAELDDVSDQEDPESSDLYETTSEEGHSGEGYESDAENVMDLEDLGSVATKLSDAKEAKAKRMQEKNSKIRTRRMKPNGEAVVLKEMVTPELRAALTKQGYKIVGSHSGVKLCRWTKSMLRGRGGCYKHTFYGIESHRCMEATPSLACANKCVFCWRHQTNPVGTEWKWQMDEPEKILTDAIEGHAQMIKQFKGVPGVKPERFVEGLQPKHCALSLVGEPIMYPEINTLIDLLHAKDISTFLVTNAQFPDAIRKLNPITQLYVSVDASSKDSLKKIDRPLFRDFWERFIDSLKALSEKGQRTVYRLTLVKAFNVDEIEAYASLVALGKPDFIEIKGVTYCGDSKGGLTMENVPWHDEVVSFVKQIEEMLPEYEMASEHEHSNCILLANKKFKVDGEWWTWIDYDRFQQLVREHARTNGEKTFTSADYIAKTPSWAVYGCKERGFDPDETRFHRKNKKDISGC</sequence>
<dbReference type="GO" id="GO:0031591">
    <property type="term" value="P:wybutosine biosynthetic process"/>
    <property type="evidence" value="ECO:0007669"/>
    <property type="project" value="TreeGrafter"/>
</dbReference>
<evidence type="ECO:0000256" key="13">
    <source>
        <dbReference type="ARBA" id="ARBA00023239"/>
    </source>
</evidence>
<dbReference type="PRINTS" id="PR00369">
    <property type="entry name" value="FLAVODOXIN"/>
</dbReference>
<feature type="compositionally biased region" description="Basic and acidic residues" evidence="19">
    <location>
        <begin position="49"/>
        <end position="68"/>
    </location>
</feature>
<evidence type="ECO:0000256" key="2">
    <source>
        <dbReference type="ARBA" id="ARBA00004797"/>
    </source>
</evidence>
<evidence type="ECO:0000256" key="5">
    <source>
        <dbReference type="ARBA" id="ARBA00017596"/>
    </source>
</evidence>
<evidence type="ECO:0000256" key="3">
    <source>
        <dbReference type="ARBA" id="ARBA00010115"/>
    </source>
</evidence>
<evidence type="ECO:0000256" key="11">
    <source>
        <dbReference type="ARBA" id="ARBA00023004"/>
    </source>
</evidence>
<feature type="region of interest" description="Disordered" evidence="19">
    <location>
        <begin position="356"/>
        <end position="375"/>
    </location>
</feature>
<evidence type="ECO:0000256" key="7">
    <source>
        <dbReference type="ARBA" id="ARBA00022691"/>
    </source>
</evidence>
<dbReference type="FunFam" id="3.20.20.70:FF:000196">
    <property type="entry name" value="S-adenosyl-L-methionine-dependent tRNA 4-demethylwyosine synthase"/>
    <property type="match status" value="1"/>
</dbReference>
<gene>
    <name evidence="23" type="ORF">BV898_03979</name>
</gene>
<dbReference type="SFLD" id="SFLDG01071">
    <property type="entry name" value="tRNA_wybutosine-synthesizing"/>
    <property type="match status" value="1"/>
</dbReference>
<evidence type="ECO:0000256" key="1">
    <source>
        <dbReference type="ARBA" id="ARBA00001966"/>
    </source>
</evidence>
<dbReference type="InterPro" id="IPR029039">
    <property type="entry name" value="Flavoprotein-like_sf"/>
</dbReference>
<accession>A0A1W0X3R9</accession>
<keyword evidence="24" id="KW-1185">Reference proteome</keyword>
<dbReference type="Gene3D" id="3.40.50.360">
    <property type="match status" value="1"/>
</dbReference>
<keyword evidence="12" id="KW-0411">Iron-sulfur</keyword>
<comment type="catalytic activity">
    <reaction evidence="15">
        <text>N(1)-methylguanosine(37) in tRNA(Phe) + pyruvate + S-adenosyl-L-methionine = 4-demethylwyosine(37) in tRNA(Phe) + 5'-deoxyadenosine + L-methionine + CO2 + H2O</text>
        <dbReference type="Rhea" id="RHEA:36347"/>
        <dbReference type="Rhea" id="RHEA-COMP:10164"/>
        <dbReference type="Rhea" id="RHEA-COMP:10165"/>
        <dbReference type="ChEBI" id="CHEBI:15361"/>
        <dbReference type="ChEBI" id="CHEBI:15377"/>
        <dbReference type="ChEBI" id="CHEBI:16526"/>
        <dbReference type="ChEBI" id="CHEBI:17319"/>
        <dbReference type="ChEBI" id="CHEBI:57844"/>
        <dbReference type="ChEBI" id="CHEBI:59789"/>
        <dbReference type="ChEBI" id="CHEBI:64315"/>
        <dbReference type="ChEBI" id="CHEBI:73542"/>
        <dbReference type="EC" id="4.1.3.44"/>
    </reaction>
</comment>
<feature type="domain" description="Radical SAM core" evidence="22">
    <location>
        <begin position="437"/>
        <end position="680"/>
    </location>
</feature>
<keyword evidence="10" id="KW-0547">Nucleotide-binding</keyword>
<dbReference type="UniPathway" id="UPA00375"/>